<proteinExistence type="predicted"/>
<dbReference type="Pfam" id="PF04055">
    <property type="entry name" value="Radical_SAM"/>
    <property type="match status" value="1"/>
</dbReference>
<dbReference type="InterPro" id="IPR034428">
    <property type="entry name" value="ThiH/NoCL/HydG-like"/>
</dbReference>
<organism evidence="8 9">
    <name type="scientific">Shewanella algae</name>
    <dbReference type="NCBI Taxonomy" id="38313"/>
    <lineage>
        <taxon>Bacteria</taxon>
        <taxon>Pseudomonadati</taxon>
        <taxon>Pseudomonadota</taxon>
        <taxon>Gammaproteobacteria</taxon>
        <taxon>Alteromonadales</taxon>
        <taxon>Shewanellaceae</taxon>
        <taxon>Shewanella</taxon>
    </lineage>
</organism>
<keyword evidence="4" id="KW-0479">Metal-binding</keyword>
<dbReference type="SFLD" id="SFLDG01060">
    <property type="entry name" value="BATS_domain_containing"/>
    <property type="match status" value="1"/>
</dbReference>
<sequence length="484" mass="54104">MSGPLISDPLVSGHTETIQVKDYNPAVNFIDDDAIWGLLNNNRQPSPDTVRQVLEKARRLQGLTLEEVAVLLQNQDASLDEELFAVARGIKDAIYGNRIVLFAPLYVSNYCANACSYCGFSADNHDLPRKTLSEQELIAEVETLEEMGHKRILAVYGEHPRNNARAIVDSIKTMYSVRKGKGGEIRRINVNCAPMDTEDFKLLKTAAIGTYQCFQESYHRTTYEQVHLKGRKKDFLYRLYAMHRAMEAGIDDVGIGVLFGLYDHKFELLAMLAHVQQLEQDCGIGTHTISFPRIEPADGSSLSERPPYVVDDATFKRLVAITRLAVPYTGLIMSTRESAELRRELLSLGVSQISAGSRTTPGGYNQEDDAAQFSLGDHRSIDEVVLDLVKHSHSIPSFCTGCYRKGRTGDHFIGLAKQQFIGKFCQPNALITFKEYLNDYASEQTRKAGEALIAAELDKLSPARRRNIEACLTRTDAGERDIYL</sequence>
<dbReference type="SUPFAM" id="SSF102114">
    <property type="entry name" value="Radical SAM enzymes"/>
    <property type="match status" value="1"/>
</dbReference>
<dbReference type="GO" id="GO:0051539">
    <property type="term" value="F:4 iron, 4 sulfur cluster binding"/>
    <property type="evidence" value="ECO:0007669"/>
    <property type="project" value="UniProtKB-KW"/>
</dbReference>
<dbReference type="PANTHER" id="PTHR43583">
    <property type="entry name" value="2-IMINOACETATE SYNTHASE"/>
    <property type="match status" value="1"/>
</dbReference>
<dbReference type="SMART" id="SM00876">
    <property type="entry name" value="BATS"/>
    <property type="match status" value="1"/>
</dbReference>
<evidence type="ECO:0000256" key="3">
    <source>
        <dbReference type="ARBA" id="ARBA00022691"/>
    </source>
</evidence>
<dbReference type="EC" id="4.1.99.19" evidence="8"/>
<dbReference type="Gene3D" id="3.20.20.70">
    <property type="entry name" value="Aldolase class I"/>
    <property type="match status" value="1"/>
</dbReference>
<dbReference type="InterPro" id="IPR007197">
    <property type="entry name" value="rSAM"/>
</dbReference>
<dbReference type="RefSeq" id="WP_115389712.1">
    <property type="nucleotide sequence ID" value="NZ_JADZHC010000081.1"/>
</dbReference>
<dbReference type="GO" id="GO:0046872">
    <property type="term" value="F:metal ion binding"/>
    <property type="evidence" value="ECO:0007669"/>
    <property type="project" value="UniProtKB-KW"/>
</dbReference>
<keyword evidence="2" id="KW-0004">4Fe-4S</keyword>
<keyword evidence="8" id="KW-0456">Lyase</keyword>
<dbReference type="InterPro" id="IPR010722">
    <property type="entry name" value="BATS_dom"/>
</dbReference>
<dbReference type="PROSITE" id="PS51918">
    <property type="entry name" value="RADICAL_SAM"/>
    <property type="match status" value="1"/>
</dbReference>
<dbReference type="SFLD" id="SFLDS00029">
    <property type="entry name" value="Radical_SAM"/>
    <property type="match status" value="1"/>
</dbReference>
<gene>
    <name evidence="8" type="primary">thiH_1</name>
    <name evidence="8" type="ORF">NCTC10738_02236</name>
</gene>
<dbReference type="InterPro" id="IPR024007">
    <property type="entry name" value="FeFe-hyd_mat_HydG"/>
</dbReference>
<dbReference type="SFLD" id="SFLDF00319">
    <property type="entry name" value="Fe_hydrogenase_maturase_(HydG"/>
    <property type="match status" value="1"/>
</dbReference>
<evidence type="ECO:0000256" key="5">
    <source>
        <dbReference type="ARBA" id="ARBA00023004"/>
    </source>
</evidence>
<dbReference type="Pfam" id="PF06968">
    <property type="entry name" value="BATS"/>
    <property type="match status" value="1"/>
</dbReference>
<protein>
    <submittedName>
        <fullName evidence="8">2-iminoacetate synthase</fullName>
        <ecNumber evidence="8">4.1.99.19</ecNumber>
    </submittedName>
</protein>
<dbReference type="NCBIfam" id="TIGR03955">
    <property type="entry name" value="rSAM_HydG"/>
    <property type="match status" value="1"/>
</dbReference>
<reference evidence="8 9" key="1">
    <citation type="submission" date="2018-06" db="EMBL/GenBank/DDBJ databases">
        <authorList>
            <consortium name="Pathogen Informatics"/>
            <person name="Doyle S."/>
        </authorList>
    </citation>
    <scope>NUCLEOTIDE SEQUENCE [LARGE SCALE GENOMIC DNA]</scope>
    <source>
        <strain evidence="8 9">NCTC10738</strain>
    </source>
</reference>
<evidence type="ECO:0000256" key="4">
    <source>
        <dbReference type="ARBA" id="ARBA00022723"/>
    </source>
</evidence>
<name>A0A380A5C6_9GAMM</name>
<keyword evidence="6" id="KW-0411">Iron-sulfur</keyword>
<evidence type="ECO:0000256" key="6">
    <source>
        <dbReference type="ARBA" id="ARBA00023014"/>
    </source>
</evidence>
<dbReference type="InterPro" id="IPR058240">
    <property type="entry name" value="rSAM_sf"/>
</dbReference>
<keyword evidence="5" id="KW-0408">Iron</keyword>
<evidence type="ECO:0000259" key="7">
    <source>
        <dbReference type="PROSITE" id="PS51918"/>
    </source>
</evidence>
<dbReference type="InterPro" id="IPR013785">
    <property type="entry name" value="Aldolase_TIM"/>
</dbReference>
<dbReference type="PANTHER" id="PTHR43583:SF2">
    <property type="entry name" value="THIAZOLE BIOSYNTHESIS PROTEIN"/>
    <property type="match status" value="1"/>
</dbReference>
<keyword evidence="9" id="KW-1185">Reference proteome</keyword>
<accession>A0A380A5C6</accession>
<evidence type="ECO:0000256" key="2">
    <source>
        <dbReference type="ARBA" id="ARBA00022485"/>
    </source>
</evidence>
<dbReference type="AlphaFoldDB" id="A0A380A5C6"/>
<keyword evidence="3" id="KW-0949">S-adenosyl-L-methionine</keyword>
<evidence type="ECO:0000313" key="8">
    <source>
        <dbReference type="EMBL" id="SUI73655.1"/>
    </source>
</evidence>
<feature type="domain" description="Radical SAM core" evidence="7">
    <location>
        <begin position="95"/>
        <end position="331"/>
    </location>
</feature>
<dbReference type="SFLD" id="SFLDG01081">
    <property type="entry name" value="cleavage_of_the_Ca-Cb_bond_in"/>
    <property type="match status" value="1"/>
</dbReference>
<dbReference type="CDD" id="cd01335">
    <property type="entry name" value="Radical_SAM"/>
    <property type="match status" value="1"/>
</dbReference>
<evidence type="ECO:0000256" key="1">
    <source>
        <dbReference type="ARBA" id="ARBA00001966"/>
    </source>
</evidence>
<dbReference type="EMBL" id="UGYO01000001">
    <property type="protein sequence ID" value="SUI73655.1"/>
    <property type="molecule type" value="Genomic_DNA"/>
</dbReference>
<evidence type="ECO:0000313" key="9">
    <source>
        <dbReference type="Proteomes" id="UP000254069"/>
    </source>
</evidence>
<dbReference type="GO" id="GO:0036355">
    <property type="term" value="F:2-iminoacetate synthase activity"/>
    <property type="evidence" value="ECO:0007669"/>
    <property type="project" value="UniProtKB-EC"/>
</dbReference>
<comment type="cofactor">
    <cofactor evidence="1">
        <name>[4Fe-4S] cluster</name>
        <dbReference type="ChEBI" id="CHEBI:49883"/>
    </cofactor>
</comment>
<dbReference type="Proteomes" id="UP000254069">
    <property type="component" value="Unassembled WGS sequence"/>
</dbReference>